<name>A8MAP9_CALMQ</name>
<dbReference type="HOGENOM" id="CLU_006332_14_1_2"/>
<keyword evidence="2" id="KW-0378">Hydrolase</keyword>
<dbReference type="CDD" id="cd16148">
    <property type="entry name" value="sulfatase_like"/>
    <property type="match status" value="1"/>
</dbReference>
<dbReference type="Proteomes" id="UP000001137">
    <property type="component" value="Chromosome"/>
</dbReference>
<dbReference type="GO" id="GO:0005737">
    <property type="term" value="C:cytoplasm"/>
    <property type="evidence" value="ECO:0007669"/>
    <property type="project" value="TreeGrafter"/>
</dbReference>
<dbReference type="Pfam" id="PF00884">
    <property type="entry name" value="Sulfatase"/>
    <property type="match status" value="1"/>
</dbReference>
<dbReference type="Gene3D" id="3.30.1120.10">
    <property type="match status" value="1"/>
</dbReference>
<dbReference type="RefSeq" id="WP_012185305.1">
    <property type="nucleotide sequence ID" value="NC_009954.1"/>
</dbReference>
<dbReference type="KEGG" id="cma:Cmaq_0237"/>
<gene>
    <name evidence="4" type="ordered locus">Cmaq_0237</name>
</gene>
<dbReference type="InterPro" id="IPR017850">
    <property type="entry name" value="Alkaline_phosphatase_core_sf"/>
</dbReference>
<evidence type="ECO:0000256" key="1">
    <source>
        <dbReference type="ARBA" id="ARBA00022723"/>
    </source>
</evidence>
<dbReference type="SUPFAM" id="SSF53649">
    <property type="entry name" value="Alkaline phosphatase-like"/>
    <property type="match status" value="1"/>
</dbReference>
<evidence type="ECO:0000313" key="4">
    <source>
        <dbReference type="EMBL" id="ABW01085.1"/>
    </source>
</evidence>
<sequence>MVNDHFNVILIAIDTLRADRVGCLGSGYPTMPNVDSLCRDSVAFTNHYAEAIPTHPSFTTIFTGTTPLIHSIVSHGGKVQLSGSILTLPQILNEAGYLTIAVDNLATHMYAGWFARGYRYYIDIGGLVVISNGIKVNGEYVNAKVKDAFELINRYKNEPFLLFIHYWDPHAPYIPPKPYAEKFYHGDYSKGDLVSRLNSTAWGRLLLKDSWIRDLINSGVNDPDYIRALYDSEAAYVDERIGELMSIINNTGLLEDTLIVLTSDHGEGLGEHNVYYEHHGLYEWDVKTPLIIRLPDKLIDEVGRGKAKGVKYDAFVQNTDITPTILDSLGLKIPEYMTGLSLLKVIRGESKGHDAVFSLENTRQTARMIRVGEWKLIQWIRNDTYGRRSGHVELYNLAKDPTESRNMATEEGEITLRLLGLIERRYREVAGANDPLILQEISVPIKP</sequence>
<dbReference type="GO" id="GO:0008484">
    <property type="term" value="F:sulfuric ester hydrolase activity"/>
    <property type="evidence" value="ECO:0007669"/>
    <property type="project" value="TreeGrafter"/>
</dbReference>
<protein>
    <submittedName>
        <fullName evidence="4">Sulfatase</fullName>
    </submittedName>
</protein>
<organism evidence="4 5">
    <name type="scientific">Caldivirga maquilingensis (strain ATCC 700844 / DSM 13496 / JCM 10307 / IC-167)</name>
    <dbReference type="NCBI Taxonomy" id="397948"/>
    <lineage>
        <taxon>Archaea</taxon>
        <taxon>Thermoproteota</taxon>
        <taxon>Thermoprotei</taxon>
        <taxon>Thermoproteales</taxon>
        <taxon>Thermoproteaceae</taxon>
        <taxon>Caldivirga</taxon>
    </lineage>
</organism>
<dbReference type="GeneID" id="5709156"/>
<feature type="domain" description="Sulfatase N-terminal" evidence="3">
    <location>
        <begin position="7"/>
        <end position="330"/>
    </location>
</feature>
<keyword evidence="5" id="KW-1185">Reference proteome</keyword>
<dbReference type="OrthoDB" id="46036at2157"/>
<dbReference type="EMBL" id="CP000852">
    <property type="protein sequence ID" value="ABW01085.1"/>
    <property type="molecule type" value="Genomic_DNA"/>
</dbReference>
<dbReference type="GO" id="GO:0046872">
    <property type="term" value="F:metal ion binding"/>
    <property type="evidence" value="ECO:0007669"/>
    <property type="project" value="UniProtKB-KW"/>
</dbReference>
<proteinExistence type="predicted"/>
<dbReference type="STRING" id="397948.Cmaq_0237"/>
<keyword evidence="1" id="KW-0479">Metal-binding</keyword>
<evidence type="ECO:0000313" key="5">
    <source>
        <dbReference type="Proteomes" id="UP000001137"/>
    </source>
</evidence>
<dbReference type="AlphaFoldDB" id="A8MAP9"/>
<reference evidence="4 5" key="1">
    <citation type="submission" date="2007-10" db="EMBL/GenBank/DDBJ databases">
        <title>Complete sequence of Caldivirga maquilingensis IC-167.</title>
        <authorList>
            <consortium name="US DOE Joint Genome Institute"/>
            <person name="Copeland A."/>
            <person name="Lucas S."/>
            <person name="Lapidus A."/>
            <person name="Barry K."/>
            <person name="Glavina del Rio T."/>
            <person name="Dalin E."/>
            <person name="Tice H."/>
            <person name="Pitluck S."/>
            <person name="Saunders E."/>
            <person name="Brettin T."/>
            <person name="Bruce D."/>
            <person name="Detter J.C."/>
            <person name="Han C."/>
            <person name="Schmutz J."/>
            <person name="Larimer F."/>
            <person name="Land M."/>
            <person name="Hauser L."/>
            <person name="Kyrpides N."/>
            <person name="Ivanova N."/>
            <person name="Biddle J.F."/>
            <person name="Zhang Z."/>
            <person name="Fitz-Gibbon S.T."/>
            <person name="Lowe T.M."/>
            <person name="Saltikov C."/>
            <person name="House C.H."/>
            <person name="Richardson P."/>
        </authorList>
    </citation>
    <scope>NUCLEOTIDE SEQUENCE [LARGE SCALE GENOMIC DNA]</scope>
    <source>
        <strain evidence="5">ATCC 700844 / DSM 13496 / JCM 10307 / IC-167</strain>
    </source>
</reference>
<evidence type="ECO:0000256" key="2">
    <source>
        <dbReference type="ARBA" id="ARBA00022801"/>
    </source>
</evidence>
<accession>A8MAP9</accession>
<dbReference type="Gene3D" id="3.40.720.10">
    <property type="entry name" value="Alkaline Phosphatase, subunit A"/>
    <property type="match status" value="1"/>
</dbReference>
<dbReference type="PANTHER" id="PTHR45953:SF1">
    <property type="entry name" value="IDURONATE 2-SULFATASE"/>
    <property type="match status" value="1"/>
</dbReference>
<dbReference type="PANTHER" id="PTHR45953">
    <property type="entry name" value="IDURONATE 2-SULFATASE"/>
    <property type="match status" value="1"/>
</dbReference>
<dbReference type="InterPro" id="IPR000917">
    <property type="entry name" value="Sulfatase_N"/>
</dbReference>
<evidence type="ECO:0000259" key="3">
    <source>
        <dbReference type="Pfam" id="PF00884"/>
    </source>
</evidence>
<dbReference type="eggNOG" id="arCOG02785">
    <property type="taxonomic scope" value="Archaea"/>
</dbReference>